<dbReference type="AlphaFoldDB" id="A0A6A6RVZ6"/>
<feature type="signal peptide" evidence="2">
    <location>
        <begin position="1"/>
        <end position="22"/>
    </location>
</feature>
<feature type="chain" id="PRO_5025546781" evidence="2">
    <location>
        <begin position="23"/>
        <end position="346"/>
    </location>
</feature>
<feature type="region of interest" description="Disordered" evidence="1">
    <location>
        <begin position="84"/>
        <end position="189"/>
    </location>
</feature>
<reference evidence="3" key="1">
    <citation type="journal article" date="2020" name="Stud. Mycol.">
        <title>101 Dothideomycetes genomes: a test case for predicting lifestyles and emergence of pathogens.</title>
        <authorList>
            <person name="Haridas S."/>
            <person name="Albert R."/>
            <person name="Binder M."/>
            <person name="Bloem J."/>
            <person name="Labutti K."/>
            <person name="Salamov A."/>
            <person name="Andreopoulos B."/>
            <person name="Baker S."/>
            <person name="Barry K."/>
            <person name="Bills G."/>
            <person name="Bluhm B."/>
            <person name="Cannon C."/>
            <person name="Castanera R."/>
            <person name="Culley D."/>
            <person name="Daum C."/>
            <person name="Ezra D."/>
            <person name="Gonzalez J."/>
            <person name="Henrissat B."/>
            <person name="Kuo A."/>
            <person name="Liang C."/>
            <person name="Lipzen A."/>
            <person name="Lutzoni F."/>
            <person name="Magnuson J."/>
            <person name="Mondo S."/>
            <person name="Nolan M."/>
            <person name="Ohm R."/>
            <person name="Pangilinan J."/>
            <person name="Park H.-J."/>
            <person name="Ramirez L."/>
            <person name="Alfaro M."/>
            <person name="Sun H."/>
            <person name="Tritt A."/>
            <person name="Yoshinaga Y."/>
            <person name="Zwiers L.-H."/>
            <person name="Turgeon B."/>
            <person name="Goodwin S."/>
            <person name="Spatafora J."/>
            <person name="Crous P."/>
            <person name="Grigoriev I."/>
        </authorList>
    </citation>
    <scope>NUCLEOTIDE SEQUENCE</scope>
    <source>
        <strain evidence="3">CBS 473.64</strain>
    </source>
</reference>
<accession>A0A6A6RVZ6</accession>
<dbReference type="OrthoDB" id="10616704at2759"/>
<name>A0A6A6RVZ6_9PLEO</name>
<evidence type="ECO:0000313" key="4">
    <source>
        <dbReference type="Proteomes" id="UP000799753"/>
    </source>
</evidence>
<dbReference type="EMBL" id="MU006787">
    <property type="protein sequence ID" value="KAF2639325.1"/>
    <property type="molecule type" value="Genomic_DNA"/>
</dbReference>
<feature type="compositionally biased region" description="Basic and acidic residues" evidence="1">
    <location>
        <begin position="91"/>
        <end position="102"/>
    </location>
</feature>
<sequence>MRFSLLTLAGLAVLNGKLGVHARAIPSSVATSLYSSPDANLDATDNVKFAYEKRDAITAVPAPSSPIQDVTPIDPEFDRSKTVLIEEEESDKLSKRAQDKGSKPANPTNPAKTGKPQQTEKPSRTPAPSITPAPSRTLSPSGTPSLSGTSKPSVTSKLSGIPSPSRTSSPSVCKPKPSKGKGGDGKQVTKRALADLSDAEKVYQWLKSSNTSPEQIIFYYDTDGERMSREFMKKNRGYQTYHTIFANPKFYTDHGTTMLEAMRDRRPEGMQARSEALGRFAKNPYVFNMERAPNKSMLWKEISQMHYAGTIYSMKDNATRPDQVLKTLRSIDIAPEKPTVAPEESC</sequence>
<feature type="compositionally biased region" description="Polar residues" evidence="1">
    <location>
        <begin position="105"/>
        <end position="120"/>
    </location>
</feature>
<proteinExistence type="predicted"/>
<evidence type="ECO:0000256" key="2">
    <source>
        <dbReference type="SAM" id="SignalP"/>
    </source>
</evidence>
<gene>
    <name evidence="3" type="ORF">P280DRAFT_519512</name>
</gene>
<organism evidence="3 4">
    <name type="scientific">Massarina eburnea CBS 473.64</name>
    <dbReference type="NCBI Taxonomy" id="1395130"/>
    <lineage>
        <taxon>Eukaryota</taxon>
        <taxon>Fungi</taxon>
        <taxon>Dikarya</taxon>
        <taxon>Ascomycota</taxon>
        <taxon>Pezizomycotina</taxon>
        <taxon>Dothideomycetes</taxon>
        <taxon>Pleosporomycetidae</taxon>
        <taxon>Pleosporales</taxon>
        <taxon>Massarineae</taxon>
        <taxon>Massarinaceae</taxon>
        <taxon>Massarina</taxon>
    </lineage>
</organism>
<feature type="compositionally biased region" description="Low complexity" evidence="1">
    <location>
        <begin position="134"/>
        <end position="153"/>
    </location>
</feature>
<keyword evidence="4" id="KW-1185">Reference proteome</keyword>
<protein>
    <submittedName>
        <fullName evidence="3">Uncharacterized protein</fullName>
    </submittedName>
</protein>
<keyword evidence="2" id="KW-0732">Signal</keyword>
<feature type="compositionally biased region" description="Polar residues" evidence="1">
    <location>
        <begin position="154"/>
        <end position="167"/>
    </location>
</feature>
<evidence type="ECO:0000313" key="3">
    <source>
        <dbReference type="EMBL" id="KAF2639325.1"/>
    </source>
</evidence>
<evidence type="ECO:0000256" key="1">
    <source>
        <dbReference type="SAM" id="MobiDB-lite"/>
    </source>
</evidence>
<dbReference type="Proteomes" id="UP000799753">
    <property type="component" value="Unassembled WGS sequence"/>
</dbReference>